<dbReference type="InterPro" id="IPR024752">
    <property type="entry name" value="Myb/SANT-like_dom"/>
</dbReference>
<comment type="caution">
    <text evidence="6">The sequence shown here is derived from an EMBL/GenBank/DDBJ whole genome shotgun (WGS) entry which is preliminary data.</text>
</comment>
<dbReference type="Pfam" id="PF13359">
    <property type="entry name" value="DDE_Tnp_4"/>
    <property type="match status" value="1"/>
</dbReference>
<evidence type="ECO:0000259" key="5">
    <source>
        <dbReference type="Pfam" id="PF13359"/>
    </source>
</evidence>
<comment type="cofactor">
    <cofactor evidence="1">
        <name>a divalent metal cation</name>
        <dbReference type="ChEBI" id="CHEBI:60240"/>
    </cofactor>
</comment>
<sequence>MMNAGFHGVKSKFGSSLLVSGDRKDMTFLVTGIEACEAVAVFNPAKPSPVLRPVGAQVPATPSLVAVIRLQGELYKKPEPIPENSVDEKWKWFKGCLGALDGTHIPVHVSAIDRPRYRTRKNHIATNVLAACTPDLHFTYVLPGWEGSAADGRVLRDAIARRHGLVVPRGMDMIEDMDTNEKGPGKNKRKWTDAEDKELVYALFDMVNAGTHKADNGFKPGFLGVIEAMLKQKLPGSGIKAKPHIDSRIKTMKKDFRVVYDILNGENCSGFGWDPQKNVVVAEDEVWNGYVKTHKGAGQWRSRSFPYYEMLCTIFGKDRATGKGAATTEDVLDEVTRNEEYEDSQDLGMDFEVVEHNVSTPSTNSEGTSQTGKRKRSTDNMDGFREVAMIIGNKIEEATEKFSRAIGVDLDIANKRDKINEELRNHCGNLERAERHKALIAIARDHEMTAVFFTLENDEKEEFVRALLSGGL</sequence>
<keyword evidence="7" id="KW-1185">Reference proteome</keyword>
<accession>A0A3S3NUD4</accession>
<dbReference type="PANTHER" id="PTHR46250:SF17">
    <property type="entry name" value="MYB_SANT-LIKE DOMAIN-CONTAINING PROTEIN"/>
    <property type="match status" value="1"/>
</dbReference>
<gene>
    <name evidence="6" type="ORF">CKAN_01564300</name>
</gene>
<evidence type="ECO:0000256" key="3">
    <source>
        <dbReference type="SAM" id="MobiDB-lite"/>
    </source>
</evidence>
<dbReference type="EMBL" id="QPKB01000006">
    <property type="protein sequence ID" value="RWR86730.1"/>
    <property type="molecule type" value="Genomic_DNA"/>
</dbReference>
<feature type="compositionally biased region" description="Polar residues" evidence="3">
    <location>
        <begin position="357"/>
        <end position="371"/>
    </location>
</feature>
<feature type="region of interest" description="Disordered" evidence="3">
    <location>
        <begin position="357"/>
        <end position="379"/>
    </location>
</feature>
<dbReference type="PANTHER" id="PTHR46250">
    <property type="entry name" value="MYB/SANT-LIKE DNA-BINDING DOMAIN PROTEIN-RELATED"/>
    <property type="match status" value="1"/>
</dbReference>
<protein>
    <submittedName>
        <fullName evidence="6">Putative myb/SANT-like domain-containing protein</fullName>
    </submittedName>
</protein>
<feature type="domain" description="Myb/SANT-like" evidence="4">
    <location>
        <begin position="190"/>
        <end position="290"/>
    </location>
</feature>
<organism evidence="6 7">
    <name type="scientific">Cinnamomum micranthum f. kanehirae</name>
    <dbReference type="NCBI Taxonomy" id="337451"/>
    <lineage>
        <taxon>Eukaryota</taxon>
        <taxon>Viridiplantae</taxon>
        <taxon>Streptophyta</taxon>
        <taxon>Embryophyta</taxon>
        <taxon>Tracheophyta</taxon>
        <taxon>Spermatophyta</taxon>
        <taxon>Magnoliopsida</taxon>
        <taxon>Magnoliidae</taxon>
        <taxon>Laurales</taxon>
        <taxon>Lauraceae</taxon>
        <taxon>Cinnamomum</taxon>
    </lineage>
</organism>
<dbReference type="InterPro" id="IPR027806">
    <property type="entry name" value="HARBI1_dom"/>
</dbReference>
<proteinExistence type="predicted"/>
<evidence type="ECO:0000256" key="2">
    <source>
        <dbReference type="ARBA" id="ARBA00022723"/>
    </source>
</evidence>
<dbReference type="Proteomes" id="UP000283530">
    <property type="component" value="Unassembled WGS sequence"/>
</dbReference>
<evidence type="ECO:0000313" key="6">
    <source>
        <dbReference type="EMBL" id="RWR86730.1"/>
    </source>
</evidence>
<dbReference type="AlphaFoldDB" id="A0A3S3NUD4"/>
<dbReference type="GO" id="GO:0046872">
    <property type="term" value="F:metal ion binding"/>
    <property type="evidence" value="ECO:0007669"/>
    <property type="project" value="UniProtKB-KW"/>
</dbReference>
<dbReference type="STRING" id="337451.A0A3S3NUD4"/>
<dbReference type="Pfam" id="PF12776">
    <property type="entry name" value="Myb_DNA-bind_3"/>
    <property type="match status" value="1"/>
</dbReference>
<reference evidence="6 7" key="1">
    <citation type="journal article" date="2019" name="Nat. Plants">
        <title>Stout camphor tree genome fills gaps in understanding of flowering plant genome evolution.</title>
        <authorList>
            <person name="Chaw S.M."/>
            <person name="Liu Y.C."/>
            <person name="Wu Y.W."/>
            <person name="Wang H.Y."/>
            <person name="Lin C.I."/>
            <person name="Wu C.S."/>
            <person name="Ke H.M."/>
            <person name="Chang L.Y."/>
            <person name="Hsu C.Y."/>
            <person name="Yang H.T."/>
            <person name="Sudianto E."/>
            <person name="Hsu M.H."/>
            <person name="Wu K.P."/>
            <person name="Wang L.N."/>
            <person name="Leebens-Mack J.H."/>
            <person name="Tsai I.J."/>
        </authorList>
    </citation>
    <scope>NUCLEOTIDE SEQUENCE [LARGE SCALE GENOMIC DNA]</scope>
    <source>
        <strain evidence="7">cv. Chaw 1501</strain>
        <tissue evidence="6">Young leaves</tissue>
    </source>
</reference>
<feature type="domain" description="DDE Tnp4" evidence="5">
    <location>
        <begin position="100"/>
        <end position="160"/>
    </location>
</feature>
<evidence type="ECO:0000256" key="1">
    <source>
        <dbReference type="ARBA" id="ARBA00001968"/>
    </source>
</evidence>
<keyword evidence="2" id="KW-0479">Metal-binding</keyword>
<name>A0A3S3NUD4_9MAGN</name>
<evidence type="ECO:0000259" key="4">
    <source>
        <dbReference type="Pfam" id="PF12776"/>
    </source>
</evidence>
<evidence type="ECO:0000313" key="7">
    <source>
        <dbReference type="Proteomes" id="UP000283530"/>
    </source>
</evidence>
<dbReference type="OrthoDB" id="1699974at2759"/>